<dbReference type="SMART" id="SM00364">
    <property type="entry name" value="LRR_BAC"/>
    <property type="match status" value="6"/>
</dbReference>
<keyword evidence="2" id="KW-0677">Repeat</keyword>
<evidence type="ECO:0008006" key="8">
    <source>
        <dbReference type="Google" id="ProtNLM"/>
    </source>
</evidence>
<dbReference type="Proteomes" id="UP000007015">
    <property type="component" value="Chromosome 4"/>
</dbReference>
<evidence type="ECO:0000256" key="5">
    <source>
        <dbReference type="SAM" id="MobiDB-lite"/>
    </source>
</evidence>
<evidence type="ECO:0000256" key="3">
    <source>
        <dbReference type="ARBA" id="ARBA00023786"/>
    </source>
</evidence>
<sequence>MDPAPQAHPILSYVLSRLPTLAKARPAGGGGDFDIEQPPVHTPSPRTPSTAGEFELVERMPGLRHPSVLRAMTRAVADVSAARSALQVLGPRPDHELVDSSRAIVAATDAEAGGSRRVPEGDLEACRAVVRLEETHDAYEALLQEAEGRLEAVYRSAMEGKDLEEPDGRDESAAAAAGDDAAVQEEVIAVLRQAEEGKPVESVRLVDRQLRHLPEAFGRIQGLRVLDVSRNQLEMIRNIGPYAKCVRYSKCYRRLDHLEELRLASNALISLPDSIGLLLNLRILNVGSNRLRSLPDSISKCRSLIELDASYNGLAYLPTNIGYELVNLRKLWVHMNKLRSLPSSICEMRSLYLLDAHFNELCGLPSAIGKLSSLEILNLSSNFSDLKDLPASFGDLLNLRELDLSNNQIHALPDNFGRLDKLEKLNLEQNPLSMPPMEIVNKGVDAVKEYMLQRWLDILLEEERKSIAAAESPQAPTTPSAWLARSVSWVSDVSGSLVGYLSGENKTEKDAYLDQQY</sequence>
<gene>
    <name evidence="6" type="ORF">OsI_16309</name>
</gene>
<dbReference type="PANTHER" id="PTHR48051">
    <property type="match status" value="1"/>
</dbReference>
<dbReference type="InterPro" id="IPR003591">
    <property type="entry name" value="Leu-rich_rpt_typical-subtyp"/>
</dbReference>
<dbReference type="InterPro" id="IPR001611">
    <property type="entry name" value="Leu-rich_rpt"/>
</dbReference>
<dbReference type="AlphaFoldDB" id="A2XUM3"/>
<evidence type="ECO:0000256" key="2">
    <source>
        <dbReference type="ARBA" id="ARBA00022737"/>
    </source>
</evidence>
<evidence type="ECO:0000256" key="4">
    <source>
        <dbReference type="ARBA" id="ARBA00037519"/>
    </source>
</evidence>
<dbReference type="STRING" id="39946.A2XUM3"/>
<evidence type="ECO:0000256" key="1">
    <source>
        <dbReference type="ARBA" id="ARBA00022614"/>
    </source>
</evidence>
<dbReference type="HOGENOM" id="CLU_021557_0_0_1"/>
<keyword evidence="1" id="KW-0433">Leucine-rich repeat</keyword>
<keyword evidence="7" id="KW-1185">Reference proteome</keyword>
<dbReference type="Pfam" id="PF13855">
    <property type="entry name" value="LRR_8"/>
    <property type="match status" value="2"/>
</dbReference>
<protein>
    <recommendedName>
        <fullName evidence="8">Plant intracellular Ras-group-related LRR protein 3</fullName>
    </recommendedName>
</protein>
<organism evidence="6 7">
    <name type="scientific">Oryza sativa subsp. indica</name>
    <name type="common">Rice</name>
    <dbReference type="NCBI Taxonomy" id="39946"/>
    <lineage>
        <taxon>Eukaryota</taxon>
        <taxon>Viridiplantae</taxon>
        <taxon>Streptophyta</taxon>
        <taxon>Embryophyta</taxon>
        <taxon>Tracheophyta</taxon>
        <taxon>Spermatophyta</taxon>
        <taxon>Magnoliopsida</taxon>
        <taxon>Liliopsida</taxon>
        <taxon>Poales</taxon>
        <taxon>Poaceae</taxon>
        <taxon>BOP clade</taxon>
        <taxon>Oryzoideae</taxon>
        <taxon>Oryzeae</taxon>
        <taxon>Oryzinae</taxon>
        <taxon>Oryza</taxon>
        <taxon>Oryza sativa</taxon>
    </lineage>
</organism>
<accession>A2XUM3</accession>
<evidence type="ECO:0000313" key="6">
    <source>
        <dbReference type="EMBL" id="EAY94533.1"/>
    </source>
</evidence>
<reference evidence="6 7" key="1">
    <citation type="journal article" date="2005" name="PLoS Biol.">
        <title>The genomes of Oryza sativa: a history of duplications.</title>
        <authorList>
            <person name="Yu J."/>
            <person name="Wang J."/>
            <person name="Lin W."/>
            <person name="Li S."/>
            <person name="Li H."/>
            <person name="Zhou J."/>
            <person name="Ni P."/>
            <person name="Dong W."/>
            <person name="Hu S."/>
            <person name="Zeng C."/>
            <person name="Zhang J."/>
            <person name="Zhang Y."/>
            <person name="Li R."/>
            <person name="Xu Z."/>
            <person name="Li S."/>
            <person name="Li X."/>
            <person name="Zheng H."/>
            <person name="Cong L."/>
            <person name="Lin L."/>
            <person name="Yin J."/>
            <person name="Geng J."/>
            <person name="Li G."/>
            <person name="Shi J."/>
            <person name="Liu J."/>
            <person name="Lv H."/>
            <person name="Li J."/>
            <person name="Wang J."/>
            <person name="Deng Y."/>
            <person name="Ran L."/>
            <person name="Shi X."/>
            <person name="Wang X."/>
            <person name="Wu Q."/>
            <person name="Li C."/>
            <person name="Ren X."/>
            <person name="Wang J."/>
            <person name="Wang X."/>
            <person name="Li D."/>
            <person name="Liu D."/>
            <person name="Zhang X."/>
            <person name="Ji Z."/>
            <person name="Zhao W."/>
            <person name="Sun Y."/>
            <person name="Zhang Z."/>
            <person name="Bao J."/>
            <person name="Han Y."/>
            <person name="Dong L."/>
            <person name="Ji J."/>
            <person name="Chen P."/>
            <person name="Wu S."/>
            <person name="Liu J."/>
            <person name="Xiao Y."/>
            <person name="Bu D."/>
            <person name="Tan J."/>
            <person name="Yang L."/>
            <person name="Ye C."/>
            <person name="Zhang J."/>
            <person name="Xu J."/>
            <person name="Zhou Y."/>
            <person name="Yu Y."/>
            <person name="Zhang B."/>
            <person name="Zhuang S."/>
            <person name="Wei H."/>
            <person name="Liu B."/>
            <person name="Lei M."/>
            <person name="Yu H."/>
            <person name="Li Y."/>
            <person name="Xu H."/>
            <person name="Wei S."/>
            <person name="He X."/>
            <person name="Fang L."/>
            <person name="Zhang Z."/>
            <person name="Zhang Y."/>
            <person name="Huang X."/>
            <person name="Su Z."/>
            <person name="Tong W."/>
            <person name="Li J."/>
            <person name="Tong Z."/>
            <person name="Li S."/>
            <person name="Ye J."/>
            <person name="Wang L."/>
            <person name="Fang L."/>
            <person name="Lei T."/>
            <person name="Chen C."/>
            <person name="Chen H."/>
            <person name="Xu Z."/>
            <person name="Li H."/>
            <person name="Huang H."/>
            <person name="Zhang F."/>
            <person name="Xu H."/>
            <person name="Li N."/>
            <person name="Zhao C."/>
            <person name="Li S."/>
            <person name="Dong L."/>
            <person name="Huang Y."/>
            <person name="Li L."/>
            <person name="Xi Y."/>
            <person name="Qi Q."/>
            <person name="Li W."/>
            <person name="Zhang B."/>
            <person name="Hu W."/>
            <person name="Zhang Y."/>
            <person name="Tian X."/>
            <person name="Jiao Y."/>
            <person name="Liang X."/>
            <person name="Jin J."/>
            <person name="Gao L."/>
            <person name="Zheng W."/>
            <person name="Hao B."/>
            <person name="Liu S."/>
            <person name="Wang W."/>
            <person name="Yuan L."/>
            <person name="Cao M."/>
            <person name="McDermott J."/>
            <person name="Samudrala R."/>
            <person name="Wang J."/>
            <person name="Wong G.K."/>
            <person name="Yang H."/>
        </authorList>
    </citation>
    <scope>NUCLEOTIDE SEQUENCE [LARGE SCALE GENOMIC DNA]</scope>
    <source>
        <strain evidence="7">cv. 93-11</strain>
    </source>
</reference>
<proteinExistence type="inferred from homology"/>
<comment type="function">
    <text evidence="4">Leucine-rich repeat protein that likely mediates protein interactions, possibly in the context of signal transduction.</text>
</comment>
<feature type="region of interest" description="Disordered" evidence="5">
    <location>
        <begin position="25"/>
        <end position="50"/>
    </location>
</feature>
<dbReference type="PROSITE" id="PS51450">
    <property type="entry name" value="LRR"/>
    <property type="match status" value="3"/>
</dbReference>
<dbReference type="GO" id="GO:0005737">
    <property type="term" value="C:cytoplasm"/>
    <property type="evidence" value="ECO:0007669"/>
    <property type="project" value="TreeGrafter"/>
</dbReference>
<dbReference type="SMART" id="SM00369">
    <property type="entry name" value="LRR_TYP"/>
    <property type="match status" value="7"/>
</dbReference>
<dbReference type="SUPFAM" id="SSF52058">
    <property type="entry name" value="L domain-like"/>
    <property type="match status" value="1"/>
</dbReference>
<comment type="similarity">
    <text evidence="3">Belongs to the SHOC2 family.</text>
</comment>
<dbReference type="Gene3D" id="3.80.10.10">
    <property type="entry name" value="Ribonuclease Inhibitor"/>
    <property type="match status" value="1"/>
</dbReference>
<name>A2XUM3_ORYSI</name>
<dbReference type="InterPro" id="IPR032675">
    <property type="entry name" value="LRR_dom_sf"/>
</dbReference>
<dbReference type="EMBL" id="CM000129">
    <property type="protein sequence ID" value="EAY94533.1"/>
    <property type="molecule type" value="Genomic_DNA"/>
</dbReference>
<evidence type="ECO:0000313" key="7">
    <source>
        <dbReference type="Proteomes" id="UP000007015"/>
    </source>
</evidence>
<dbReference type="Gramene" id="BGIOSGA016604-TA">
    <property type="protein sequence ID" value="BGIOSGA016604-PA"/>
    <property type="gene ID" value="BGIOSGA016604"/>
</dbReference>
<dbReference type="OMA" id="TFMAKRW"/>
<dbReference type="PANTHER" id="PTHR48051:SF54">
    <property type="entry name" value="LEUCINE-RICH REPEAT-CONTAINING PROTEIN"/>
    <property type="match status" value="1"/>
</dbReference>
<dbReference type="InterPro" id="IPR050216">
    <property type="entry name" value="LRR_domain-containing"/>
</dbReference>